<dbReference type="PANTHER" id="PTHR35686:SF1">
    <property type="entry name" value="KINETOCHORE PROTEIN"/>
    <property type="match status" value="1"/>
</dbReference>
<feature type="compositionally biased region" description="Basic and acidic residues" evidence="1">
    <location>
        <begin position="20"/>
        <end position="29"/>
    </location>
</feature>
<evidence type="ECO:0000313" key="3">
    <source>
        <dbReference type="Proteomes" id="UP000525078"/>
    </source>
</evidence>
<dbReference type="Proteomes" id="UP000525078">
    <property type="component" value="Unassembled WGS sequence"/>
</dbReference>
<dbReference type="PANTHER" id="PTHR35686">
    <property type="entry name" value="KINETOCHORE PROTEIN"/>
    <property type="match status" value="1"/>
</dbReference>
<proteinExistence type="predicted"/>
<organism evidence="2 3">
    <name type="scientific">Cannabis sativa</name>
    <name type="common">Hemp</name>
    <name type="synonym">Marijuana</name>
    <dbReference type="NCBI Taxonomy" id="3483"/>
    <lineage>
        <taxon>Eukaryota</taxon>
        <taxon>Viridiplantae</taxon>
        <taxon>Streptophyta</taxon>
        <taxon>Embryophyta</taxon>
        <taxon>Tracheophyta</taxon>
        <taxon>Spermatophyta</taxon>
        <taxon>Magnoliopsida</taxon>
        <taxon>eudicotyledons</taxon>
        <taxon>Gunneridae</taxon>
        <taxon>Pentapetalae</taxon>
        <taxon>rosids</taxon>
        <taxon>fabids</taxon>
        <taxon>Rosales</taxon>
        <taxon>Cannabaceae</taxon>
        <taxon>Cannabis</taxon>
    </lineage>
</organism>
<evidence type="ECO:0000256" key="1">
    <source>
        <dbReference type="SAM" id="MobiDB-lite"/>
    </source>
</evidence>
<feature type="compositionally biased region" description="Polar residues" evidence="1">
    <location>
        <begin position="33"/>
        <end position="45"/>
    </location>
</feature>
<feature type="region of interest" description="Disordered" evidence="1">
    <location>
        <begin position="1"/>
        <end position="53"/>
    </location>
</feature>
<dbReference type="EMBL" id="JAATIP010000167">
    <property type="protein sequence ID" value="KAF4364498.1"/>
    <property type="molecule type" value="Genomic_DNA"/>
</dbReference>
<feature type="region of interest" description="Disordered" evidence="1">
    <location>
        <begin position="85"/>
        <end position="108"/>
    </location>
</feature>
<sequence>NNSRKFGSPKRKNSNQQKPENGKRRETPMWRHPSTTAANPDSDQSISDEEDFGHVSPEICVSLAHSPQKKKGLEILSQLELLEGTHESGTKPSTLSHVKPKSSSFEDDVEMPEFNDEDDFICPPKEAISEGLNDLLGKGNFMLSKFSKTDASETLSKYVILSIENEKQEGSYSWSAASKEAEALMGLSEHASCHSKPKKVLKGAKVKGKPKFSFGLRLNKDRLSSPCTSKDKNLSNNIHEVPERLNQDELAAELPEDIQGEEENMSEIVPFEVEAVKHGCCEETMAARLDGLQDNTSLLRRNSKKFGSNRGKKFQRAVNSVKRTICPLGDRIVNNEDFANLRGCSGSSSDSEISGKDLELAIPHMKRQAMVDQFQEALGSTILNDNMALHTGPKPPRSGLFWKLQQVMQSEKEQDIDFLKTLGNGVYRNEASCVYCKIWARYLEGKLVVCRCFFSEKFESFSLSETALKEMVDEGTERTIIFNPRVCNDVELEVGNCIRIYSPWLVVFLMKEVQAANDKNIILANYFSTISVSSGFSKEV</sequence>
<dbReference type="AlphaFoldDB" id="A0A7J6F1K4"/>
<reference evidence="2 3" key="1">
    <citation type="journal article" date="2020" name="bioRxiv">
        <title>Sequence and annotation of 42 cannabis genomes reveals extensive copy number variation in cannabinoid synthesis and pathogen resistance genes.</title>
        <authorList>
            <person name="Mckernan K.J."/>
            <person name="Helbert Y."/>
            <person name="Kane L.T."/>
            <person name="Ebling H."/>
            <person name="Zhang L."/>
            <person name="Liu B."/>
            <person name="Eaton Z."/>
            <person name="Mclaughlin S."/>
            <person name="Kingan S."/>
            <person name="Baybayan P."/>
            <person name="Concepcion G."/>
            <person name="Jordan M."/>
            <person name="Riva A."/>
            <person name="Barbazuk W."/>
            <person name="Harkins T."/>
        </authorList>
    </citation>
    <scope>NUCLEOTIDE SEQUENCE [LARGE SCALE GENOMIC DNA]</scope>
    <source>
        <strain evidence="3">cv. Jamaican Lion 4</strain>
        <tissue evidence="2">Leaf</tissue>
    </source>
</reference>
<accession>A0A7J6F1K4</accession>
<comment type="caution">
    <text evidence="2">The sequence shown here is derived from an EMBL/GenBank/DDBJ whole genome shotgun (WGS) entry which is preliminary data.</text>
</comment>
<name>A0A7J6F1K4_CANSA</name>
<evidence type="ECO:0000313" key="2">
    <source>
        <dbReference type="EMBL" id="KAF4364498.1"/>
    </source>
</evidence>
<gene>
    <name evidence="2" type="ORF">F8388_007075</name>
</gene>
<feature type="non-terminal residue" evidence="2">
    <location>
        <position position="540"/>
    </location>
</feature>
<protein>
    <submittedName>
        <fullName evidence="2">Uncharacterized protein</fullName>
    </submittedName>
</protein>